<evidence type="ECO:0000256" key="7">
    <source>
        <dbReference type="SAM" id="Phobius"/>
    </source>
</evidence>
<evidence type="ECO:0000256" key="5">
    <source>
        <dbReference type="ARBA" id="ARBA00022989"/>
    </source>
</evidence>
<gene>
    <name evidence="8" type="ORF">RFI_25419</name>
</gene>
<dbReference type="AlphaFoldDB" id="X6MDL3"/>
<protein>
    <submittedName>
        <fullName evidence="8">Uncharacterized protein</fullName>
    </submittedName>
</protein>
<sequence length="309" mass="34445">MQNEFAYTVRRERHETIIELPKHKAMTDSGSLLVRTYTPTQQKLLDKYHRSVANLSASTLATPPTDKYNFVLLVSNLLGVGSLLGYNVLVTSSDYLTNHFGSAITFWIVPVSFFFLKSFTKNKKKKKKKKKRTLFLMAFPVLCQSLSEMGGYIVTLALAVWIGMTSSIIQGTALGFTALLQPKYAQVCVSGQALAGIIACVIRIITKAAMSGSTKKINQGGLVYYIIGGVVSLVCAVLFVIAFRTAFVQHRLSEYFVRWYRQQLKLSGSLVYVVLFLVFRSHTQLTVNVLSFFCEVASKTKQAITIMTI</sequence>
<dbReference type="Pfam" id="PF01733">
    <property type="entry name" value="Nucleoside_tran"/>
    <property type="match status" value="1"/>
</dbReference>
<name>X6MDL3_RETFI</name>
<proteinExistence type="inferred from homology"/>
<keyword evidence="6 7" id="KW-0472">Membrane</keyword>
<accession>X6MDL3</accession>
<evidence type="ECO:0000256" key="2">
    <source>
        <dbReference type="ARBA" id="ARBA00007965"/>
    </source>
</evidence>
<evidence type="ECO:0000313" key="8">
    <source>
        <dbReference type="EMBL" id="ETO11959.1"/>
    </source>
</evidence>
<dbReference type="Proteomes" id="UP000023152">
    <property type="component" value="Unassembled WGS sequence"/>
</dbReference>
<feature type="transmembrane region" description="Helical" evidence="7">
    <location>
        <begin position="184"/>
        <end position="202"/>
    </location>
</feature>
<reference evidence="8 9" key="1">
    <citation type="journal article" date="2013" name="Curr. Biol.">
        <title>The Genome of the Foraminiferan Reticulomyxa filosa.</title>
        <authorList>
            <person name="Glockner G."/>
            <person name="Hulsmann N."/>
            <person name="Schleicher M."/>
            <person name="Noegel A.A."/>
            <person name="Eichinger L."/>
            <person name="Gallinger C."/>
            <person name="Pawlowski J."/>
            <person name="Sierra R."/>
            <person name="Euteneuer U."/>
            <person name="Pillet L."/>
            <person name="Moustafa A."/>
            <person name="Platzer M."/>
            <person name="Groth M."/>
            <person name="Szafranski K."/>
            <person name="Schliwa M."/>
        </authorList>
    </citation>
    <scope>NUCLEOTIDE SEQUENCE [LARGE SCALE GENOMIC DNA]</scope>
</reference>
<feature type="transmembrane region" description="Helical" evidence="7">
    <location>
        <begin position="95"/>
        <end position="116"/>
    </location>
</feature>
<keyword evidence="9" id="KW-1185">Reference proteome</keyword>
<evidence type="ECO:0000256" key="6">
    <source>
        <dbReference type="ARBA" id="ARBA00023136"/>
    </source>
</evidence>
<comment type="caution">
    <text evidence="8">The sequence shown here is derived from an EMBL/GenBank/DDBJ whole genome shotgun (WGS) entry which is preliminary data.</text>
</comment>
<keyword evidence="5 7" id="KW-1133">Transmembrane helix</keyword>
<evidence type="ECO:0000256" key="1">
    <source>
        <dbReference type="ARBA" id="ARBA00004141"/>
    </source>
</evidence>
<dbReference type="InterPro" id="IPR002259">
    <property type="entry name" value="Eqnu_transpt"/>
</dbReference>
<feature type="transmembrane region" description="Helical" evidence="7">
    <location>
        <begin position="70"/>
        <end position="89"/>
    </location>
</feature>
<dbReference type="PANTHER" id="PTHR10332">
    <property type="entry name" value="EQUILIBRATIVE NUCLEOSIDE TRANSPORTER"/>
    <property type="match status" value="1"/>
</dbReference>
<dbReference type="PANTHER" id="PTHR10332:SF10">
    <property type="entry name" value="EQUILIBRATIVE NUCLEOSIDE TRANSPORTER 4"/>
    <property type="match status" value="1"/>
</dbReference>
<evidence type="ECO:0000256" key="4">
    <source>
        <dbReference type="ARBA" id="ARBA00022692"/>
    </source>
</evidence>
<evidence type="ECO:0000313" key="9">
    <source>
        <dbReference type="Proteomes" id="UP000023152"/>
    </source>
</evidence>
<dbReference type="EMBL" id="ASPP01021860">
    <property type="protein sequence ID" value="ETO11959.1"/>
    <property type="molecule type" value="Genomic_DNA"/>
</dbReference>
<comment type="subcellular location">
    <subcellularLocation>
        <location evidence="1">Membrane</location>
        <topology evidence="1">Multi-pass membrane protein</topology>
    </subcellularLocation>
</comment>
<dbReference type="OrthoDB" id="1856718at2759"/>
<organism evidence="8 9">
    <name type="scientific">Reticulomyxa filosa</name>
    <dbReference type="NCBI Taxonomy" id="46433"/>
    <lineage>
        <taxon>Eukaryota</taxon>
        <taxon>Sar</taxon>
        <taxon>Rhizaria</taxon>
        <taxon>Retaria</taxon>
        <taxon>Foraminifera</taxon>
        <taxon>Monothalamids</taxon>
        <taxon>Reticulomyxidae</taxon>
        <taxon>Reticulomyxa</taxon>
    </lineage>
</organism>
<keyword evidence="4 7" id="KW-0812">Transmembrane</keyword>
<evidence type="ECO:0000256" key="3">
    <source>
        <dbReference type="ARBA" id="ARBA00022448"/>
    </source>
</evidence>
<feature type="transmembrane region" description="Helical" evidence="7">
    <location>
        <begin position="222"/>
        <end position="243"/>
    </location>
</feature>
<keyword evidence="3" id="KW-0813">Transport</keyword>
<feature type="transmembrane region" description="Helical" evidence="7">
    <location>
        <begin position="263"/>
        <end position="279"/>
    </location>
</feature>
<comment type="similarity">
    <text evidence="2">Belongs to the SLC29A/ENT transporter (TC 2.A.57) family.</text>
</comment>
<dbReference type="GO" id="GO:0005886">
    <property type="term" value="C:plasma membrane"/>
    <property type="evidence" value="ECO:0007669"/>
    <property type="project" value="TreeGrafter"/>
</dbReference>
<feature type="transmembrane region" description="Helical" evidence="7">
    <location>
        <begin position="137"/>
        <end position="164"/>
    </location>
</feature>
<dbReference type="GO" id="GO:0005337">
    <property type="term" value="F:nucleoside transmembrane transporter activity"/>
    <property type="evidence" value="ECO:0007669"/>
    <property type="project" value="InterPro"/>
</dbReference>